<dbReference type="InterPro" id="IPR029032">
    <property type="entry name" value="AhpD-like"/>
</dbReference>
<evidence type="ECO:0000313" key="1">
    <source>
        <dbReference type="EMBL" id="AKT44016.1"/>
    </source>
</evidence>
<keyword evidence="2" id="KW-1185">Reference proteome</keyword>
<sequence>MATQVLRDPRRLVLSARWQALAELATQLAEAPWSVDDARFAGVMAAGLSVGEIAHAVAIVGMFSHFTRAADATGIAPDYASPLPRLEVDENRVPAPRPALDGRPARAARAPLARVLPDIAAAFSRWREQVFVAAGALTEGDRAVLAQAVARALGDAVPGDAVPGDAASVGALGGSPSHREVALAAFAEKLTVAPWRMREADLEVLRGLGLDDRAILHAIAVVGFQNQDSRVRLALG</sequence>
<dbReference type="PANTHER" id="PTHR35446">
    <property type="entry name" value="SI:CH211-175M2.5"/>
    <property type="match status" value="1"/>
</dbReference>
<reference evidence="1 2" key="1">
    <citation type="submission" date="2015-07" db="EMBL/GenBank/DDBJ databases">
        <title>Genome analysis of myxobacterium Chondromyces crocatus Cm c5 reveals a high potential for natural compound synthesis and the genetic basis for the loss of fruiting body formation.</title>
        <authorList>
            <person name="Zaburannyi N."/>
            <person name="Bunk B."/>
            <person name="Maier J."/>
            <person name="Overmann J."/>
            <person name="Mueller R."/>
        </authorList>
    </citation>
    <scope>NUCLEOTIDE SEQUENCE [LARGE SCALE GENOMIC DNA]</scope>
    <source>
        <strain evidence="1 2">Cm c5</strain>
    </source>
</reference>
<evidence type="ECO:0008006" key="3">
    <source>
        <dbReference type="Google" id="ProtNLM"/>
    </source>
</evidence>
<gene>
    <name evidence="1" type="ORF">CMC5_082540</name>
</gene>
<accession>A0A0K1ET21</accession>
<dbReference type="PATRIC" id="fig|52.7.peg.9074"/>
<organism evidence="1 2">
    <name type="scientific">Chondromyces crocatus</name>
    <dbReference type="NCBI Taxonomy" id="52"/>
    <lineage>
        <taxon>Bacteria</taxon>
        <taxon>Pseudomonadati</taxon>
        <taxon>Myxococcota</taxon>
        <taxon>Polyangia</taxon>
        <taxon>Polyangiales</taxon>
        <taxon>Polyangiaceae</taxon>
        <taxon>Chondromyces</taxon>
    </lineage>
</organism>
<dbReference type="OrthoDB" id="9810664at2"/>
<dbReference type="AlphaFoldDB" id="A0A0K1ET21"/>
<name>A0A0K1ET21_CHOCO</name>
<proteinExistence type="predicted"/>
<dbReference type="KEGG" id="ccro:CMC5_082540"/>
<dbReference type="Proteomes" id="UP000067626">
    <property type="component" value="Chromosome"/>
</dbReference>
<dbReference type="EMBL" id="CP012159">
    <property type="protein sequence ID" value="AKT44016.1"/>
    <property type="molecule type" value="Genomic_DNA"/>
</dbReference>
<dbReference type="SUPFAM" id="SSF69118">
    <property type="entry name" value="AhpD-like"/>
    <property type="match status" value="2"/>
</dbReference>
<dbReference type="Gene3D" id="1.20.1290.10">
    <property type="entry name" value="AhpD-like"/>
    <property type="match status" value="2"/>
</dbReference>
<dbReference type="PANTHER" id="PTHR35446:SF2">
    <property type="entry name" value="CARBOXYMUCONOLACTONE DECARBOXYLASE-LIKE DOMAIN-CONTAINING PROTEIN"/>
    <property type="match status" value="1"/>
</dbReference>
<evidence type="ECO:0000313" key="2">
    <source>
        <dbReference type="Proteomes" id="UP000067626"/>
    </source>
</evidence>
<dbReference type="RefSeq" id="WP_050435410.1">
    <property type="nucleotide sequence ID" value="NZ_CP012159.1"/>
</dbReference>
<protein>
    <recommendedName>
        <fullName evidence="3">Peroxidase</fullName>
    </recommendedName>
</protein>